<evidence type="ECO:0000256" key="4">
    <source>
        <dbReference type="ARBA" id="ARBA00022475"/>
    </source>
</evidence>
<dbReference type="NCBIfam" id="TIGR01010">
    <property type="entry name" value="BexC_CtrB_KpsE"/>
    <property type="match status" value="1"/>
</dbReference>
<evidence type="ECO:0000256" key="13">
    <source>
        <dbReference type="SAM" id="Phobius"/>
    </source>
</evidence>
<evidence type="ECO:0000256" key="2">
    <source>
        <dbReference type="ARBA" id="ARBA00008436"/>
    </source>
</evidence>
<keyword evidence="9 13" id="KW-1133">Transmembrane helix</keyword>
<keyword evidence="5" id="KW-0997">Cell inner membrane</keyword>
<sequence>MLIEKLKSRAAPLRARMSAITLENIQRHLVKIVIVIPMAVLLIYLIIFSQPRYMSESKVAIKRSDDLNSASLSVGLLLGSSSGDSSGDALYLKEYINSPDMLAALDKQLHFHEAFSHSGLDFLNHLGKDDTAERFLQYYLSRITVSYDDKTGLLDIQTQGFTPAFAQQFNQAVLKESERFINEMSHKIAREQLTFAEGEMDKARQRLNASQAQLLAYQNHNNVLDPEASAMAANTLVNTLVGQKIQMEADLRNLLTYLRDDAPQVISAKNAIKSLEAQIENEKGKLTAPEGRKLNSMAVDFDQIKSQVAFDTEVYKLALTSVEKTRVEALRKLKVLSVISSPQLPQESTYPNKPYLIACWLLVCCLLFGSLKLLIAVIEDHRD</sequence>
<evidence type="ECO:0000256" key="9">
    <source>
        <dbReference type="ARBA" id="ARBA00022989"/>
    </source>
</evidence>
<keyword evidence="15" id="KW-1185">Reference proteome</keyword>
<keyword evidence="3" id="KW-0813">Transport</keyword>
<proteinExistence type="inferred from homology"/>
<accession>A0ABX0R8T0</accession>
<dbReference type="InterPro" id="IPR050445">
    <property type="entry name" value="Bact_polysacc_biosynth/exp"/>
</dbReference>
<evidence type="ECO:0000313" key="15">
    <source>
        <dbReference type="Proteomes" id="UP001515683"/>
    </source>
</evidence>
<dbReference type="PANTHER" id="PTHR32309">
    <property type="entry name" value="TYROSINE-PROTEIN KINASE"/>
    <property type="match status" value="1"/>
</dbReference>
<evidence type="ECO:0000256" key="12">
    <source>
        <dbReference type="SAM" id="Coils"/>
    </source>
</evidence>
<dbReference type="PANTHER" id="PTHR32309:SF13">
    <property type="entry name" value="FERRIC ENTEROBACTIN TRANSPORT PROTEIN FEPE"/>
    <property type="match status" value="1"/>
</dbReference>
<keyword evidence="7 13" id="KW-0812">Transmembrane</keyword>
<keyword evidence="11 13" id="KW-0472">Membrane</keyword>
<organism evidence="14 15">
    <name type="scientific">Candidatus Pantoea multigeneris</name>
    <dbReference type="NCBI Taxonomy" id="2608357"/>
    <lineage>
        <taxon>Bacteria</taxon>
        <taxon>Pseudomonadati</taxon>
        <taxon>Pseudomonadota</taxon>
        <taxon>Gammaproteobacteria</taxon>
        <taxon>Enterobacterales</taxon>
        <taxon>Erwiniaceae</taxon>
        <taxon>Pantoea</taxon>
    </lineage>
</organism>
<evidence type="ECO:0000313" key="14">
    <source>
        <dbReference type="EMBL" id="NIF21184.1"/>
    </source>
</evidence>
<reference evidence="14 15" key="1">
    <citation type="journal article" date="2019" name="bioRxiv">
        <title>Bacteria contribute to plant secondary compound degradation in a generalist herbivore system.</title>
        <authorList>
            <person name="Francoeur C.B."/>
            <person name="Khadempour L."/>
            <person name="Moreira-Soto R.D."/>
            <person name="Gotting K."/>
            <person name="Book A.J."/>
            <person name="Pinto-Tomas A.A."/>
            <person name="Keefover-Ring K."/>
            <person name="Currie C.R."/>
        </authorList>
    </citation>
    <scope>NUCLEOTIDE SEQUENCE [LARGE SCALE GENOMIC DNA]</scope>
    <source>
        <strain evidence="14">Acro-835</strain>
    </source>
</reference>
<evidence type="ECO:0000256" key="3">
    <source>
        <dbReference type="ARBA" id="ARBA00022448"/>
    </source>
</evidence>
<keyword evidence="10" id="KW-0625">Polysaccharide transport</keyword>
<gene>
    <name evidence="14" type="ORF">F3J40_06120</name>
</gene>
<feature type="transmembrane region" description="Helical" evidence="13">
    <location>
        <begin position="29"/>
        <end position="48"/>
    </location>
</feature>
<protein>
    <submittedName>
        <fullName evidence="14">Capsule biosynthesis protein</fullName>
    </submittedName>
</protein>
<dbReference type="Proteomes" id="UP001515683">
    <property type="component" value="Unassembled WGS sequence"/>
</dbReference>
<evidence type="ECO:0000256" key="6">
    <source>
        <dbReference type="ARBA" id="ARBA00022597"/>
    </source>
</evidence>
<keyword evidence="6" id="KW-0762">Sugar transport</keyword>
<evidence type="ECO:0000256" key="7">
    <source>
        <dbReference type="ARBA" id="ARBA00022692"/>
    </source>
</evidence>
<keyword evidence="8" id="KW-0972">Capsule biogenesis/degradation</keyword>
<dbReference type="EMBL" id="VWXF01000002">
    <property type="protein sequence ID" value="NIF21184.1"/>
    <property type="molecule type" value="Genomic_DNA"/>
</dbReference>
<evidence type="ECO:0000256" key="8">
    <source>
        <dbReference type="ARBA" id="ARBA00022903"/>
    </source>
</evidence>
<name>A0ABX0R8T0_9GAMM</name>
<dbReference type="InterPro" id="IPR005705">
    <property type="entry name" value="BexC_CtrB_KpsE_VexD"/>
</dbReference>
<feature type="coiled-coil region" evidence="12">
    <location>
        <begin position="186"/>
        <end position="220"/>
    </location>
</feature>
<feature type="transmembrane region" description="Helical" evidence="13">
    <location>
        <begin position="355"/>
        <end position="378"/>
    </location>
</feature>
<evidence type="ECO:0000256" key="11">
    <source>
        <dbReference type="ARBA" id="ARBA00023136"/>
    </source>
</evidence>
<keyword evidence="12" id="KW-0175">Coiled coil</keyword>
<comment type="caution">
    <text evidence="14">The sequence shown here is derived from an EMBL/GenBank/DDBJ whole genome shotgun (WGS) entry which is preliminary data.</text>
</comment>
<comment type="similarity">
    <text evidence="2">Belongs to the BexC/CtrB/KpsE family.</text>
</comment>
<evidence type="ECO:0000256" key="5">
    <source>
        <dbReference type="ARBA" id="ARBA00022519"/>
    </source>
</evidence>
<comment type="subcellular location">
    <subcellularLocation>
        <location evidence="1">Cell inner membrane</location>
        <topology evidence="1">Multi-pass membrane protein</topology>
    </subcellularLocation>
</comment>
<evidence type="ECO:0000256" key="1">
    <source>
        <dbReference type="ARBA" id="ARBA00004429"/>
    </source>
</evidence>
<keyword evidence="4" id="KW-1003">Cell membrane</keyword>
<evidence type="ECO:0000256" key="10">
    <source>
        <dbReference type="ARBA" id="ARBA00023047"/>
    </source>
</evidence>